<gene>
    <name evidence="2" type="ORF">D0469_12010</name>
</gene>
<name>A0A372LPE0_9BACI</name>
<dbReference type="Pfam" id="PF14179">
    <property type="entry name" value="YppG"/>
    <property type="match status" value="1"/>
</dbReference>
<evidence type="ECO:0008006" key="4">
    <source>
        <dbReference type="Google" id="ProtNLM"/>
    </source>
</evidence>
<evidence type="ECO:0000313" key="2">
    <source>
        <dbReference type="EMBL" id="RFU68456.1"/>
    </source>
</evidence>
<proteinExistence type="predicted"/>
<feature type="compositionally biased region" description="Polar residues" evidence="1">
    <location>
        <begin position="90"/>
        <end position="107"/>
    </location>
</feature>
<dbReference type="EMBL" id="QVTE01000033">
    <property type="protein sequence ID" value="RFU68456.1"/>
    <property type="molecule type" value="Genomic_DNA"/>
</dbReference>
<dbReference type="OrthoDB" id="2456726at2"/>
<comment type="caution">
    <text evidence="2">The sequence shown here is derived from an EMBL/GenBank/DDBJ whole genome shotgun (WGS) entry which is preliminary data.</text>
</comment>
<dbReference type="AlphaFoldDB" id="A0A372LPE0"/>
<keyword evidence="3" id="KW-1185">Reference proteome</keyword>
<dbReference type="Proteomes" id="UP000264541">
    <property type="component" value="Unassembled WGS sequence"/>
</dbReference>
<reference evidence="2 3" key="1">
    <citation type="submission" date="2018-08" db="EMBL/GenBank/DDBJ databases">
        <title>Bacillus chawlae sp. nov., Bacillus glennii sp. nov., and Bacillus saganii sp. nov. Isolated from the Vehicle Assembly Building at Kennedy Space Center where the Viking Spacecraft were Assembled.</title>
        <authorList>
            <person name="Seuylemezian A."/>
            <person name="Vaishampayan P."/>
        </authorList>
    </citation>
    <scope>NUCLEOTIDE SEQUENCE [LARGE SCALE GENOMIC DNA]</scope>
    <source>
        <strain evidence="2 3">V47-23a</strain>
    </source>
</reference>
<organism evidence="2 3">
    <name type="scientific">Peribacillus saganii</name>
    <dbReference type="NCBI Taxonomy" id="2303992"/>
    <lineage>
        <taxon>Bacteria</taxon>
        <taxon>Bacillati</taxon>
        <taxon>Bacillota</taxon>
        <taxon>Bacilli</taxon>
        <taxon>Bacillales</taxon>
        <taxon>Bacillaceae</taxon>
        <taxon>Peribacillus</taxon>
    </lineage>
</organism>
<evidence type="ECO:0000256" key="1">
    <source>
        <dbReference type="SAM" id="MobiDB-lite"/>
    </source>
</evidence>
<dbReference type="RefSeq" id="WP_117326980.1">
    <property type="nucleotide sequence ID" value="NZ_QVTE01000033.1"/>
</dbReference>
<sequence>MYRMGSLFGHQQFTRQDAAIQPYGGMAQQMHYPQHYGFPAGQFGGYQAFEPAQYLHPHQRPPFNGGTAGAGTYMQGTQQSPPQAVPYYTEKQNNPFDNPLQPSTVPHQQPGIHQFVNPYPKQSFMQKPQQAGISSVLNQFKTQDGSIDINKMMNTAGQVLNTVSQVSAMFKGAGSLFKS</sequence>
<evidence type="ECO:0000313" key="3">
    <source>
        <dbReference type="Proteomes" id="UP000264541"/>
    </source>
</evidence>
<protein>
    <recommendedName>
        <fullName evidence="4">Spore coat protein</fullName>
    </recommendedName>
</protein>
<dbReference type="InterPro" id="IPR025555">
    <property type="entry name" value="YppG"/>
</dbReference>
<feature type="region of interest" description="Disordered" evidence="1">
    <location>
        <begin position="57"/>
        <end position="109"/>
    </location>
</feature>
<accession>A0A372LPE0</accession>